<sequence length="290" mass="30577">MLALPAHENSDGYAHSVNRNKWADRPRFTKGNPTRSHLLVHEPSVFAKRIGALIITGILLTIVAPVLADENNSAPIEELAIAPSDSAPPDTSTASESPSPTEAPIPSSSPSAQGSSSPSQSSDTPTASSSPSPRTPEPIANQGMRIDLPSILPVDPRALSRNLPAINISGPEFVLACMNSSNAIFDIYRKNAQDSNFNGEHLASGDFSQNLMITGTAAQVEAIINSFSGLRMVSLRGSISEAVATFAFVAVSQPVLNASICSRSVNTRTIIFRPLGIGLDLKKNGLTLKK</sequence>
<evidence type="ECO:0000313" key="2">
    <source>
        <dbReference type="EMBL" id="CAB4991587.1"/>
    </source>
</evidence>
<organism evidence="2">
    <name type="scientific">freshwater metagenome</name>
    <dbReference type="NCBI Taxonomy" id="449393"/>
    <lineage>
        <taxon>unclassified sequences</taxon>
        <taxon>metagenomes</taxon>
        <taxon>ecological metagenomes</taxon>
    </lineage>
</organism>
<accession>A0A6J7NEK1</accession>
<proteinExistence type="predicted"/>
<gene>
    <name evidence="2" type="ORF">UFOPK4035_00224</name>
</gene>
<feature type="compositionally biased region" description="Low complexity" evidence="1">
    <location>
        <begin position="87"/>
        <end position="132"/>
    </location>
</feature>
<dbReference type="AlphaFoldDB" id="A0A6J7NEK1"/>
<dbReference type="EMBL" id="CAFBOX010000020">
    <property type="protein sequence ID" value="CAB4991587.1"/>
    <property type="molecule type" value="Genomic_DNA"/>
</dbReference>
<protein>
    <submittedName>
        <fullName evidence="2">Unannotated protein</fullName>
    </submittedName>
</protein>
<evidence type="ECO:0000256" key="1">
    <source>
        <dbReference type="SAM" id="MobiDB-lite"/>
    </source>
</evidence>
<name>A0A6J7NEK1_9ZZZZ</name>
<feature type="region of interest" description="Disordered" evidence="1">
    <location>
        <begin position="81"/>
        <end position="147"/>
    </location>
</feature>
<reference evidence="2" key="1">
    <citation type="submission" date="2020-05" db="EMBL/GenBank/DDBJ databases">
        <authorList>
            <person name="Chiriac C."/>
            <person name="Salcher M."/>
            <person name="Ghai R."/>
            <person name="Kavagutti S V."/>
        </authorList>
    </citation>
    <scope>NUCLEOTIDE SEQUENCE</scope>
</reference>